<comment type="cofactor">
    <cofactor evidence="1">
        <name>Zn(2+)</name>
        <dbReference type="ChEBI" id="CHEBI:29105"/>
    </cofactor>
</comment>
<evidence type="ECO:0000259" key="5">
    <source>
        <dbReference type="SMART" id="SM00849"/>
    </source>
</evidence>
<reference evidence="7" key="1">
    <citation type="submission" date="2016-04" db="EMBL/GenBank/DDBJ databases">
        <title>Draft genome sequence of Paludibacter jiangxiensis strain NM7.</title>
        <authorList>
            <person name="Qiu Y."/>
            <person name="Matsuura N."/>
            <person name="Ohashi A."/>
            <person name="Tourlousse M.D."/>
            <person name="Sekiguchi Y."/>
        </authorList>
    </citation>
    <scope>NUCLEOTIDE SEQUENCE [LARGE SCALE GENOMIC DNA]</scope>
    <source>
        <strain evidence="7">NM7</strain>
    </source>
</reference>
<dbReference type="AlphaFoldDB" id="A0A170YCI7"/>
<comment type="caution">
    <text evidence="6">The sequence shown here is derived from an EMBL/GenBank/DDBJ whole genome shotgun (WGS) entry which is preliminary data.</text>
</comment>
<sequence>MTIKTFVFSPFMENTYVAYDETKECIIIDPGCVTESEQKALQQFIADNQLSVKHLINTHLHLDHAFGNLFVERTYGVLAKAHKADEFLLQQIRSQAEMFGMVYNEQPELKEYLTEEDAVSFGNVTLTSIHVPGHSPGSLCFYDASSSVLFAGDVLFQGSIGRTDLPKGNYEQLIDGITDKLLVLPEETTVYCGHGPTTTIGYEKANNPYL</sequence>
<feature type="domain" description="Metallo-beta-lactamase" evidence="5">
    <location>
        <begin position="12"/>
        <end position="194"/>
    </location>
</feature>
<protein>
    <submittedName>
        <fullName evidence="6">Glyoxylase, beta-lactamase superfamily II</fullName>
    </submittedName>
</protein>
<dbReference type="SUPFAM" id="SSF56281">
    <property type="entry name" value="Metallo-hydrolase/oxidoreductase"/>
    <property type="match status" value="1"/>
</dbReference>
<evidence type="ECO:0000256" key="4">
    <source>
        <dbReference type="ARBA" id="ARBA00022833"/>
    </source>
</evidence>
<dbReference type="EMBL" id="BDCR01000001">
    <property type="protein sequence ID" value="GAT61699.1"/>
    <property type="molecule type" value="Genomic_DNA"/>
</dbReference>
<evidence type="ECO:0000256" key="3">
    <source>
        <dbReference type="ARBA" id="ARBA00022801"/>
    </source>
</evidence>
<dbReference type="InterPro" id="IPR036866">
    <property type="entry name" value="RibonucZ/Hydroxyglut_hydro"/>
</dbReference>
<dbReference type="GO" id="GO:0046872">
    <property type="term" value="F:metal ion binding"/>
    <property type="evidence" value="ECO:0007669"/>
    <property type="project" value="UniProtKB-KW"/>
</dbReference>
<reference evidence="7" key="2">
    <citation type="journal article" date="2017" name="Genome Announc.">
        <title>Draft genome sequence of Paludibacter jiangxiensis NM7(T), a propionate-producing fermentative bacterium.</title>
        <authorList>
            <person name="Qiu Y.-L."/>
            <person name="Tourlousse D.M."/>
            <person name="Matsuura N."/>
            <person name="Ohashi A."/>
            <person name="Sekiguchi Y."/>
        </authorList>
    </citation>
    <scope>NUCLEOTIDE SEQUENCE [LARGE SCALE GENOMIC DNA]</scope>
    <source>
        <strain evidence="7">NM7</strain>
    </source>
</reference>
<keyword evidence="2" id="KW-0479">Metal-binding</keyword>
<keyword evidence="7" id="KW-1185">Reference proteome</keyword>
<accession>A0A170YCI7</accession>
<dbReference type="InterPro" id="IPR001279">
    <property type="entry name" value="Metallo-B-lactamas"/>
</dbReference>
<dbReference type="PANTHER" id="PTHR46233:SF3">
    <property type="entry name" value="HYDROXYACYLGLUTATHIONE HYDROLASE GLOC"/>
    <property type="match status" value="1"/>
</dbReference>
<keyword evidence="4" id="KW-0862">Zinc</keyword>
<dbReference type="Proteomes" id="UP000076586">
    <property type="component" value="Unassembled WGS sequence"/>
</dbReference>
<dbReference type="InterPro" id="IPR051453">
    <property type="entry name" value="MBL_Glyoxalase_II"/>
</dbReference>
<dbReference type="STRING" id="681398.PJIAN_1282"/>
<evidence type="ECO:0000256" key="1">
    <source>
        <dbReference type="ARBA" id="ARBA00001947"/>
    </source>
</evidence>
<evidence type="ECO:0000313" key="7">
    <source>
        <dbReference type="Proteomes" id="UP000076586"/>
    </source>
</evidence>
<proteinExistence type="predicted"/>
<gene>
    <name evidence="6" type="ORF">PJIAN_1282</name>
</gene>
<dbReference type="Pfam" id="PF00753">
    <property type="entry name" value="Lactamase_B"/>
    <property type="match status" value="1"/>
</dbReference>
<evidence type="ECO:0000313" key="6">
    <source>
        <dbReference type="EMBL" id="GAT61699.1"/>
    </source>
</evidence>
<dbReference type="OrthoDB" id="9802248at2"/>
<keyword evidence="3" id="KW-0378">Hydrolase</keyword>
<dbReference type="SMART" id="SM00849">
    <property type="entry name" value="Lactamase_B"/>
    <property type="match status" value="1"/>
</dbReference>
<dbReference type="Gene3D" id="3.60.15.10">
    <property type="entry name" value="Ribonuclease Z/Hydroxyacylglutathione hydrolase-like"/>
    <property type="match status" value="1"/>
</dbReference>
<organism evidence="6 7">
    <name type="scientific">Paludibacter jiangxiensis</name>
    <dbReference type="NCBI Taxonomy" id="681398"/>
    <lineage>
        <taxon>Bacteria</taxon>
        <taxon>Pseudomonadati</taxon>
        <taxon>Bacteroidota</taxon>
        <taxon>Bacteroidia</taxon>
        <taxon>Bacteroidales</taxon>
        <taxon>Paludibacteraceae</taxon>
        <taxon>Paludibacter</taxon>
    </lineage>
</organism>
<evidence type="ECO:0000256" key="2">
    <source>
        <dbReference type="ARBA" id="ARBA00022723"/>
    </source>
</evidence>
<dbReference type="GO" id="GO:0016787">
    <property type="term" value="F:hydrolase activity"/>
    <property type="evidence" value="ECO:0007669"/>
    <property type="project" value="UniProtKB-KW"/>
</dbReference>
<dbReference type="CDD" id="cd06262">
    <property type="entry name" value="metallo-hydrolase-like_MBL-fold"/>
    <property type="match status" value="1"/>
</dbReference>
<dbReference type="RefSeq" id="WP_068701304.1">
    <property type="nucleotide sequence ID" value="NZ_BDCR01000001.1"/>
</dbReference>
<name>A0A170YCI7_9BACT</name>
<dbReference type="PANTHER" id="PTHR46233">
    <property type="entry name" value="HYDROXYACYLGLUTATHIONE HYDROLASE GLOC"/>
    <property type="match status" value="1"/>
</dbReference>